<reference evidence="12" key="3">
    <citation type="submission" date="2025-09" db="UniProtKB">
        <authorList>
            <consortium name="Ensembl"/>
        </authorList>
    </citation>
    <scope>IDENTIFICATION</scope>
</reference>
<keyword evidence="7" id="KW-1133">Transmembrane helix</keyword>
<dbReference type="Pfam" id="PF00153">
    <property type="entry name" value="Mito_carr"/>
    <property type="match status" value="2"/>
</dbReference>
<keyword evidence="6" id="KW-0999">Mitochondrion inner membrane</keyword>
<keyword evidence="8" id="KW-0496">Mitochondrion</keyword>
<dbReference type="Proteomes" id="UP000694580">
    <property type="component" value="Chromosome 18"/>
</dbReference>
<evidence type="ECO:0000256" key="8">
    <source>
        <dbReference type="ARBA" id="ARBA00023128"/>
    </source>
</evidence>
<comment type="subcellular location">
    <subcellularLocation>
        <location evidence="1">Mitochondrion inner membrane</location>
        <topology evidence="1">Multi-pass membrane protein</topology>
    </subcellularLocation>
</comment>
<evidence type="ECO:0000256" key="11">
    <source>
        <dbReference type="RuleBase" id="RU000488"/>
    </source>
</evidence>
<keyword evidence="9 10" id="KW-0472">Membrane</keyword>
<dbReference type="PANTHER" id="PTHR46131">
    <property type="entry name" value="SD08549P"/>
    <property type="match status" value="1"/>
</dbReference>
<evidence type="ECO:0000256" key="2">
    <source>
        <dbReference type="ARBA" id="ARBA00006375"/>
    </source>
</evidence>
<proteinExistence type="inferred from homology"/>
<dbReference type="InterPro" id="IPR052465">
    <property type="entry name" value="Mito_NAD+_Carrier"/>
</dbReference>
<dbReference type="GeneTree" id="ENSGT00940000164838"/>
<dbReference type="InterPro" id="IPR023395">
    <property type="entry name" value="MCP_dom_sf"/>
</dbReference>
<evidence type="ECO:0000256" key="10">
    <source>
        <dbReference type="PROSITE-ProRule" id="PRU00282"/>
    </source>
</evidence>
<evidence type="ECO:0000256" key="3">
    <source>
        <dbReference type="ARBA" id="ARBA00022448"/>
    </source>
</evidence>
<reference evidence="12" key="2">
    <citation type="submission" date="2025-08" db="UniProtKB">
        <authorList>
            <consortium name="Ensembl"/>
        </authorList>
    </citation>
    <scope>IDENTIFICATION</scope>
</reference>
<protein>
    <submittedName>
        <fullName evidence="12">Solute carrier family 25 member 51b</fullName>
    </submittedName>
</protein>
<dbReference type="PROSITE" id="PS50920">
    <property type="entry name" value="SOLCAR"/>
    <property type="match status" value="1"/>
</dbReference>
<dbReference type="SUPFAM" id="SSF103506">
    <property type="entry name" value="Mitochondrial carrier"/>
    <property type="match status" value="1"/>
</dbReference>
<dbReference type="AlphaFoldDB" id="A0AAY4CA36"/>
<dbReference type="PANTHER" id="PTHR46131:SF2">
    <property type="entry name" value="MITOCHONDRIAL NICOTINAMIDE ADENINE DINUCLEOTIDE TRANSPORTER SLC25A51-RELATED"/>
    <property type="match status" value="1"/>
</dbReference>
<reference evidence="12 13" key="1">
    <citation type="submission" date="2020-06" db="EMBL/GenBank/DDBJ databases">
        <authorList>
            <consortium name="Wellcome Sanger Institute Data Sharing"/>
        </authorList>
    </citation>
    <scope>NUCLEOTIDE SEQUENCE [LARGE SCALE GENOMIC DNA]</scope>
</reference>
<dbReference type="Ensembl" id="ENSDCDT00010036412.1">
    <property type="protein sequence ID" value="ENSDCDP00010029446.1"/>
    <property type="gene ID" value="ENSDCDG00010018673.1"/>
</dbReference>
<evidence type="ECO:0000256" key="1">
    <source>
        <dbReference type="ARBA" id="ARBA00004448"/>
    </source>
</evidence>
<dbReference type="GO" id="GO:0051724">
    <property type="term" value="F:NAD transmembrane transporter activity"/>
    <property type="evidence" value="ECO:0007669"/>
    <property type="project" value="TreeGrafter"/>
</dbReference>
<dbReference type="GO" id="GO:1990549">
    <property type="term" value="P:mitochondrial NAD transmembrane transport"/>
    <property type="evidence" value="ECO:0007669"/>
    <property type="project" value="TreeGrafter"/>
</dbReference>
<evidence type="ECO:0000256" key="7">
    <source>
        <dbReference type="ARBA" id="ARBA00022989"/>
    </source>
</evidence>
<evidence type="ECO:0000256" key="6">
    <source>
        <dbReference type="ARBA" id="ARBA00022792"/>
    </source>
</evidence>
<keyword evidence="5" id="KW-0677">Repeat</keyword>
<accession>A0AAY4CA36</accession>
<name>A0AAY4CA36_9TELE</name>
<keyword evidence="3 11" id="KW-0813">Transport</keyword>
<gene>
    <name evidence="12" type="primary">slc25a51b</name>
</gene>
<dbReference type="InterPro" id="IPR018108">
    <property type="entry name" value="MCP_transmembrane"/>
</dbReference>
<evidence type="ECO:0000256" key="5">
    <source>
        <dbReference type="ARBA" id="ARBA00022737"/>
    </source>
</evidence>
<evidence type="ECO:0000256" key="9">
    <source>
        <dbReference type="ARBA" id="ARBA00023136"/>
    </source>
</evidence>
<evidence type="ECO:0000313" key="12">
    <source>
        <dbReference type="Ensembl" id="ENSDCDP00010029446.1"/>
    </source>
</evidence>
<sequence>MQPDSAPRQQGLGSWLGAALGPQRKHYVCGSLAALTNVVATFPIHKVLFRQQLHGVRAGEAVRQLQREGLRTLYRGVLPPLVMKTTSIGLMFGLYEDLSRLLHRDAGEPGLLTRSAAAVMAGTAEAALVPFERYGVRELYRGLVPVLMRNGPSSAAFFGLRGPIKEQLPEARSWAGHLVNDFVSGALLGATLGTLYFPLNVVKARAQATAGGPFAPFLQVLATVWWERDGSVARLFRGAHVNYHRSLLSWGIINATYELLLRAMR</sequence>
<evidence type="ECO:0000313" key="13">
    <source>
        <dbReference type="Proteomes" id="UP000694580"/>
    </source>
</evidence>
<organism evidence="12 13">
    <name type="scientific">Denticeps clupeoides</name>
    <name type="common">denticle herring</name>
    <dbReference type="NCBI Taxonomy" id="299321"/>
    <lineage>
        <taxon>Eukaryota</taxon>
        <taxon>Metazoa</taxon>
        <taxon>Chordata</taxon>
        <taxon>Craniata</taxon>
        <taxon>Vertebrata</taxon>
        <taxon>Euteleostomi</taxon>
        <taxon>Actinopterygii</taxon>
        <taxon>Neopterygii</taxon>
        <taxon>Teleostei</taxon>
        <taxon>Clupei</taxon>
        <taxon>Clupeiformes</taxon>
        <taxon>Denticipitoidei</taxon>
        <taxon>Denticipitidae</taxon>
        <taxon>Denticeps</taxon>
    </lineage>
</organism>
<dbReference type="Gene3D" id="1.50.40.10">
    <property type="entry name" value="Mitochondrial carrier domain"/>
    <property type="match status" value="2"/>
</dbReference>
<comment type="similarity">
    <text evidence="2 11">Belongs to the mitochondrial carrier (TC 2.A.29) family.</text>
</comment>
<dbReference type="GO" id="GO:0005743">
    <property type="term" value="C:mitochondrial inner membrane"/>
    <property type="evidence" value="ECO:0007669"/>
    <property type="project" value="UniProtKB-SubCell"/>
</dbReference>
<keyword evidence="13" id="KW-1185">Reference proteome</keyword>
<evidence type="ECO:0000256" key="4">
    <source>
        <dbReference type="ARBA" id="ARBA00022692"/>
    </source>
</evidence>
<keyword evidence="4 10" id="KW-0812">Transmembrane</keyword>
<feature type="repeat" description="Solcar" evidence="10">
    <location>
        <begin position="21"/>
        <end position="101"/>
    </location>
</feature>